<reference evidence="2 3" key="1">
    <citation type="journal article" date="2010" name="Stand. Genomic Sci.">
        <title>Complete genome sequence of Ferrimonas balearica type strain (PAT).</title>
        <authorList>
            <person name="Nolan M."/>
            <person name="Sikorski J."/>
            <person name="Davenport K."/>
            <person name="Lucas S."/>
            <person name="Glavina Del Rio T."/>
            <person name="Tice H."/>
            <person name="Cheng J."/>
            <person name="Goodwin L."/>
            <person name="Pitluck S."/>
            <person name="Liolios K."/>
            <person name="Ivanova N."/>
            <person name="Mavromatis K."/>
            <person name="Ovchinnikova G."/>
            <person name="Pati A."/>
            <person name="Chen A."/>
            <person name="Palaniappan K."/>
            <person name="Land M."/>
            <person name="Hauser L."/>
            <person name="Chang Y."/>
            <person name="Jeffries C."/>
            <person name="Tapia R."/>
            <person name="Brettin T."/>
            <person name="Detter J."/>
            <person name="Han C."/>
            <person name="Yasawong M."/>
            <person name="Rohde M."/>
            <person name="Tindall B."/>
            <person name="Goker M."/>
            <person name="Woyke T."/>
            <person name="Bristow J."/>
            <person name="Eisen J."/>
            <person name="Markowitz V."/>
            <person name="Hugenholtz P."/>
            <person name="Kyrpides N."/>
            <person name="Klenk H."/>
            <person name="Lapidus A."/>
        </authorList>
    </citation>
    <scope>NUCLEOTIDE SEQUENCE [LARGE SCALE GENOMIC DNA]</scope>
    <source>
        <strain evidence="3">DSM 9799 / CCM 4581 / KCTC 23876 / PAT</strain>
    </source>
</reference>
<keyword evidence="1" id="KW-0143">Chaperone</keyword>
<protein>
    <submittedName>
        <fullName evidence="2">Cytoplasmic chaperone TorD family protein</fullName>
    </submittedName>
</protein>
<dbReference type="KEGG" id="fbl:Fbal_2474"/>
<gene>
    <name evidence="2" type="ordered locus">Fbal_2474</name>
</gene>
<accession>E1SNK3</accession>
<dbReference type="EMBL" id="CP002209">
    <property type="protein sequence ID" value="ADN76676.1"/>
    <property type="molecule type" value="Genomic_DNA"/>
</dbReference>
<dbReference type="Pfam" id="PF02613">
    <property type="entry name" value="Nitrate_red_del"/>
    <property type="match status" value="1"/>
</dbReference>
<keyword evidence="3" id="KW-1185">Reference proteome</keyword>
<dbReference type="PANTHER" id="PTHR34227:SF13">
    <property type="entry name" value="TAT PROOFREADING CHAPERONE DMSD-RELATED"/>
    <property type="match status" value="1"/>
</dbReference>
<dbReference type="PANTHER" id="PTHR34227">
    <property type="entry name" value="CHAPERONE PROTEIN YCDY"/>
    <property type="match status" value="1"/>
</dbReference>
<dbReference type="Gene3D" id="1.10.3480.10">
    <property type="entry name" value="TorD-like"/>
    <property type="match status" value="1"/>
</dbReference>
<proteinExistence type="predicted"/>
<sequence length="201" mass="22254">MGAEVPVGVSLAERAAQLRVLAGLIYRAPGQDALAALAECVESWPDPLTPAQRQAWQEGLAQPEALLLANEQLFWVPGSQRLSPFGSVYTDKDNLTWGDTARAWQRFASAQQWQPVLECAAPDHLSEQLLLLALLLEQDNVEVSRELLCDHLMPWVPRFIAGLEAQSVSRFYQAVGQMLEGTLQALMAQWSLSVTAMPLYR</sequence>
<dbReference type="AlphaFoldDB" id="E1SNK3"/>
<dbReference type="OrthoDB" id="3174863at2"/>
<dbReference type="SUPFAM" id="SSF89155">
    <property type="entry name" value="TorD-like"/>
    <property type="match status" value="1"/>
</dbReference>
<dbReference type="eggNOG" id="COG3381">
    <property type="taxonomic scope" value="Bacteria"/>
</dbReference>
<name>E1SNK3_FERBD</name>
<dbReference type="RefSeq" id="WP_013345982.1">
    <property type="nucleotide sequence ID" value="NC_014541.1"/>
</dbReference>
<dbReference type="STRING" id="550540.Fbal_2474"/>
<dbReference type="InterPro" id="IPR036411">
    <property type="entry name" value="TorD-like_sf"/>
</dbReference>
<dbReference type="InterPro" id="IPR020945">
    <property type="entry name" value="DMSO/NO3_reduct_chaperone"/>
</dbReference>
<dbReference type="Proteomes" id="UP000006683">
    <property type="component" value="Chromosome"/>
</dbReference>
<dbReference type="GeneID" id="67182683"/>
<dbReference type="HOGENOM" id="CLU_077650_5_1_6"/>
<dbReference type="InterPro" id="IPR050289">
    <property type="entry name" value="TorD/DmsD_chaperones"/>
</dbReference>
<evidence type="ECO:0000313" key="2">
    <source>
        <dbReference type="EMBL" id="ADN76676.1"/>
    </source>
</evidence>
<evidence type="ECO:0000256" key="1">
    <source>
        <dbReference type="ARBA" id="ARBA00023186"/>
    </source>
</evidence>
<evidence type="ECO:0000313" key="3">
    <source>
        <dbReference type="Proteomes" id="UP000006683"/>
    </source>
</evidence>
<organism evidence="2 3">
    <name type="scientific">Ferrimonas balearica (strain DSM 9799 / CCM 4581 / KCTC 23876 / PAT)</name>
    <dbReference type="NCBI Taxonomy" id="550540"/>
    <lineage>
        <taxon>Bacteria</taxon>
        <taxon>Pseudomonadati</taxon>
        <taxon>Pseudomonadota</taxon>
        <taxon>Gammaproteobacteria</taxon>
        <taxon>Alteromonadales</taxon>
        <taxon>Ferrimonadaceae</taxon>
        <taxon>Ferrimonas</taxon>
    </lineage>
</organism>